<evidence type="ECO:0008006" key="3">
    <source>
        <dbReference type="Google" id="ProtNLM"/>
    </source>
</evidence>
<dbReference type="Pfam" id="PF14555">
    <property type="entry name" value="UBA_4"/>
    <property type="match status" value="1"/>
</dbReference>
<evidence type="ECO:0000313" key="2">
    <source>
        <dbReference type="Proteomes" id="UP000728185"/>
    </source>
</evidence>
<comment type="caution">
    <text evidence="1">The sequence shown here is derived from an EMBL/GenBank/DDBJ whole genome shotgun (WGS) entry which is preliminary data.</text>
</comment>
<reference evidence="1" key="1">
    <citation type="submission" date="2019-05" db="EMBL/GenBank/DDBJ databases">
        <title>Annotation for the trematode Fasciolopsis buski.</title>
        <authorList>
            <person name="Choi Y.-J."/>
        </authorList>
    </citation>
    <scope>NUCLEOTIDE SEQUENCE</scope>
    <source>
        <strain evidence="1">HT</strain>
        <tissue evidence="1">Whole worm</tissue>
    </source>
</reference>
<dbReference type="SUPFAM" id="SSF46934">
    <property type="entry name" value="UBA-like"/>
    <property type="match status" value="1"/>
</dbReference>
<dbReference type="OrthoDB" id="661148at2759"/>
<name>A0A8E0RUZ0_9TREM</name>
<dbReference type="CDD" id="cd14349">
    <property type="entry name" value="UBA_CF106"/>
    <property type="match status" value="1"/>
</dbReference>
<accession>A0A8E0RUZ0</accession>
<dbReference type="AlphaFoldDB" id="A0A8E0RUZ0"/>
<sequence>MELGTCDVDAQLLEQFGALGTNDKDDLVNQLRTVVGPGISPDSCRFFLELSGWNLQRAVGAYFDFSFEDSSSYGGLTTLCTYSQDTMSVENPGASSTPPLFDVRIWPSSGVSGSPEVFKVTIENCGPSPWKDNFYVRSESNQSVAKLATRSPVSGQLAWLPIGADGRIPLPPVPPGQFAELTIKADCPNTVAAGLPLKPVVGGLSFCTSSDECFGGKFCKCWFCRST</sequence>
<proteinExistence type="predicted"/>
<keyword evidence="2" id="KW-1185">Reference proteome</keyword>
<dbReference type="EMBL" id="LUCM01008283">
    <property type="protein sequence ID" value="KAA0188667.1"/>
    <property type="molecule type" value="Genomic_DNA"/>
</dbReference>
<gene>
    <name evidence="1" type="ORF">FBUS_06585</name>
</gene>
<organism evidence="1 2">
    <name type="scientific">Fasciolopsis buskii</name>
    <dbReference type="NCBI Taxonomy" id="27845"/>
    <lineage>
        <taxon>Eukaryota</taxon>
        <taxon>Metazoa</taxon>
        <taxon>Spiralia</taxon>
        <taxon>Lophotrochozoa</taxon>
        <taxon>Platyhelminthes</taxon>
        <taxon>Trematoda</taxon>
        <taxon>Digenea</taxon>
        <taxon>Plagiorchiida</taxon>
        <taxon>Echinostomata</taxon>
        <taxon>Echinostomatoidea</taxon>
        <taxon>Fasciolidae</taxon>
        <taxon>Fasciolopsis</taxon>
    </lineage>
</organism>
<protein>
    <recommendedName>
        <fullName evidence="3">Next to BRCA1 central domain-containing protein</fullName>
    </recommendedName>
</protein>
<dbReference type="Gene3D" id="1.10.8.10">
    <property type="entry name" value="DNA helicase RuvA subunit, C-terminal domain"/>
    <property type="match status" value="1"/>
</dbReference>
<dbReference type="Proteomes" id="UP000728185">
    <property type="component" value="Unassembled WGS sequence"/>
</dbReference>
<dbReference type="InterPro" id="IPR039517">
    <property type="entry name" value="C6orf106_UBA-like"/>
</dbReference>
<dbReference type="InterPro" id="IPR009060">
    <property type="entry name" value="UBA-like_sf"/>
</dbReference>
<evidence type="ECO:0000313" key="1">
    <source>
        <dbReference type="EMBL" id="KAA0188667.1"/>
    </source>
</evidence>